<accession>A0ABR9WII9</accession>
<comment type="caution">
    <text evidence="1">The sequence shown here is derived from an EMBL/GenBank/DDBJ whole genome shotgun (WGS) entry which is preliminary data.</text>
</comment>
<organism evidence="1 2">
    <name type="scientific">Dyadobacter subterraneus</name>
    <dbReference type="NCBI Taxonomy" id="2773304"/>
    <lineage>
        <taxon>Bacteria</taxon>
        <taxon>Pseudomonadati</taxon>
        <taxon>Bacteroidota</taxon>
        <taxon>Cytophagia</taxon>
        <taxon>Cytophagales</taxon>
        <taxon>Spirosomataceae</taxon>
        <taxon>Dyadobacter</taxon>
    </lineage>
</organism>
<gene>
    <name evidence="1" type="ORF">IEE83_22685</name>
</gene>
<dbReference type="EMBL" id="JACYGY010000001">
    <property type="protein sequence ID" value="MBE9464701.1"/>
    <property type="molecule type" value="Genomic_DNA"/>
</dbReference>
<proteinExistence type="predicted"/>
<sequence length="154" mass="17980">MEECYTKNISRAITYSEIRQLAEMLSNEIVEDFDALHRVHALKLIKSLREQGLKDVSYGRAAKIIAIYLKTSVILRNGAPTENIKVIHPPIDKILLDKLSAIPGLKGINVNVWTKLNKEGYWKLVEKLGEHFRYFDWRLEEYWIPEREVQEKGK</sequence>
<reference evidence="2" key="1">
    <citation type="submission" date="2023-07" db="EMBL/GenBank/DDBJ databases">
        <title>Dyadobacter sp. nov 'subterranea' isolated from contaminted grondwater.</title>
        <authorList>
            <person name="Szabo I."/>
            <person name="Al-Omari J."/>
            <person name="Szerdahelyi S.G."/>
            <person name="Rado J."/>
        </authorList>
    </citation>
    <scope>NUCLEOTIDE SEQUENCE [LARGE SCALE GENOMIC DNA]</scope>
    <source>
        <strain evidence="2">UP-52</strain>
    </source>
</reference>
<dbReference type="RefSeq" id="WP_194122743.1">
    <property type="nucleotide sequence ID" value="NZ_JACYGY010000001.1"/>
</dbReference>
<protein>
    <submittedName>
        <fullName evidence="1">Uncharacterized protein</fullName>
    </submittedName>
</protein>
<keyword evidence="2" id="KW-1185">Reference proteome</keyword>
<dbReference type="Proteomes" id="UP000634134">
    <property type="component" value="Unassembled WGS sequence"/>
</dbReference>
<evidence type="ECO:0000313" key="2">
    <source>
        <dbReference type="Proteomes" id="UP000634134"/>
    </source>
</evidence>
<evidence type="ECO:0000313" key="1">
    <source>
        <dbReference type="EMBL" id="MBE9464701.1"/>
    </source>
</evidence>
<name>A0ABR9WII9_9BACT</name>